<evidence type="ECO:0000313" key="2">
    <source>
        <dbReference type="Proteomes" id="UP000546162"/>
    </source>
</evidence>
<name>A0A7W7GWP1_9ACTN</name>
<accession>A0A7W7GWP1</accession>
<dbReference type="Proteomes" id="UP000546162">
    <property type="component" value="Unassembled WGS sequence"/>
</dbReference>
<dbReference type="EMBL" id="JACHNB010000001">
    <property type="protein sequence ID" value="MBB4739660.1"/>
    <property type="molecule type" value="Genomic_DNA"/>
</dbReference>
<gene>
    <name evidence="1" type="ORF">BJY16_003119</name>
</gene>
<protein>
    <submittedName>
        <fullName evidence="1">Uncharacterized protein</fullName>
    </submittedName>
</protein>
<dbReference type="RefSeq" id="WP_185040174.1">
    <property type="nucleotide sequence ID" value="NZ_BAABFG010000005.1"/>
</dbReference>
<reference evidence="1 2" key="1">
    <citation type="submission" date="2020-08" db="EMBL/GenBank/DDBJ databases">
        <title>Sequencing the genomes of 1000 actinobacteria strains.</title>
        <authorList>
            <person name="Klenk H.-P."/>
        </authorList>
    </citation>
    <scope>NUCLEOTIDE SEQUENCE [LARGE SCALE GENOMIC DNA]</scope>
    <source>
        <strain evidence="1 2">DSM 45809</strain>
    </source>
</reference>
<proteinExistence type="predicted"/>
<dbReference type="AlphaFoldDB" id="A0A7W7GWP1"/>
<organism evidence="1 2">
    <name type="scientific">Actinoplanes octamycinicus</name>
    <dbReference type="NCBI Taxonomy" id="135948"/>
    <lineage>
        <taxon>Bacteria</taxon>
        <taxon>Bacillati</taxon>
        <taxon>Actinomycetota</taxon>
        <taxon>Actinomycetes</taxon>
        <taxon>Micromonosporales</taxon>
        <taxon>Micromonosporaceae</taxon>
        <taxon>Actinoplanes</taxon>
    </lineage>
</organism>
<evidence type="ECO:0000313" key="1">
    <source>
        <dbReference type="EMBL" id="MBB4739660.1"/>
    </source>
</evidence>
<sequence length="164" mass="17607">MDLHGCPRCGSVDVTWSAALVDRSGVMARRYSGPCGGCGEEREFVFALPERPTPPRPDAWATFGAAGETSQLFDAGEWVAVADMLSLAAGLTDTPEAEARQHAGIAVACLDEALKFLPEGAVEAPEQAFWSDQGRAFRARSPERFRRADLIERRAALAGRAGSR</sequence>
<comment type="caution">
    <text evidence="1">The sequence shown here is derived from an EMBL/GenBank/DDBJ whole genome shotgun (WGS) entry which is preliminary data.</text>
</comment>
<keyword evidence="2" id="KW-1185">Reference proteome</keyword>